<keyword evidence="1" id="KW-0812">Transmembrane</keyword>
<dbReference type="EMBL" id="CACVBM020000776">
    <property type="protein sequence ID" value="CAA7023155.1"/>
    <property type="molecule type" value="Genomic_DNA"/>
</dbReference>
<evidence type="ECO:0000256" key="1">
    <source>
        <dbReference type="SAM" id="Phobius"/>
    </source>
</evidence>
<evidence type="ECO:0000313" key="3">
    <source>
        <dbReference type="Proteomes" id="UP000467841"/>
    </source>
</evidence>
<organism evidence="2 3">
    <name type="scientific">Microthlaspi erraticum</name>
    <dbReference type="NCBI Taxonomy" id="1685480"/>
    <lineage>
        <taxon>Eukaryota</taxon>
        <taxon>Viridiplantae</taxon>
        <taxon>Streptophyta</taxon>
        <taxon>Embryophyta</taxon>
        <taxon>Tracheophyta</taxon>
        <taxon>Spermatophyta</taxon>
        <taxon>Magnoliopsida</taxon>
        <taxon>eudicotyledons</taxon>
        <taxon>Gunneridae</taxon>
        <taxon>Pentapetalae</taxon>
        <taxon>rosids</taxon>
        <taxon>malvids</taxon>
        <taxon>Brassicales</taxon>
        <taxon>Brassicaceae</taxon>
        <taxon>Coluteocarpeae</taxon>
        <taxon>Microthlaspi</taxon>
    </lineage>
</organism>
<dbReference type="OrthoDB" id="889336at2759"/>
<evidence type="ECO:0000313" key="2">
    <source>
        <dbReference type="EMBL" id="CAA7023155.1"/>
    </source>
</evidence>
<sequence>MNLSKRLALSGAQSAFSMARPRGFGSSIGFIDRRPFPYRQISELTEANGERAVIVDKLAKVMDAGKAEALAGAITNTIEMAKEDVRRHCEESHSAFVAKECARLRVELAKYHGMVNEMLAKQRCEDAIAMNEIEKDIIRKKFDLHKELSQLRVQYYSGKLQLLKYGMVSFGCLAAIGVIGFA</sequence>
<keyword evidence="1" id="KW-1133">Transmembrane helix</keyword>
<dbReference type="Proteomes" id="UP000467841">
    <property type="component" value="Unassembled WGS sequence"/>
</dbReference>
<keyword evidence="1" id="KW-0472">Membrane</keyword>
<name>A0A6D2I4D9_9BRAS</name>
<proteinExistence type="predicted"/>
<keyword evidence="3" id="KW-1185">Reference proteome</keyword>
<accession>A0A6D2I4D9</accession>
<dbReference type="AlphaFoldDB" id="A0A6D2I4D9"/>
<comment type="caution">
    <text evidence="2">The sequence shown here is derived from an EMBL/GenBank/DDBJ whole genome shotgun (WGS) entry which is preliminary data.</text>
</comment>
<protein>
    <submittedName>
        <fullName evidence="2">Uncharacterized protein</fullName>
    </submittedName>
</protein>
<gene>
    <name evidence="2" type="ORF">MERR_LOCUS10390</name>
</gene>
<feature type="transmembrane region" description="Helical" evidence="1">
    <location>
        <begin position="162"/>
        <end position="181"/>
    </location>
</feature>
<reference evidence="2" key="1">
    <citation type="submission" date="2020-01" db="EMBL/GenBank/DDBJ databases">
        <authorList>
            <person name="Mishra B."/>
        </authorList>
    </citation>
    <scope>NUCLEOTIDE SEQUENCE [LARGE SCALE GENOMIC DNA]</scope>
</reference>